<dbReference type="AlphaFoldDB" id="A0AAJ6VKA7"/>
<dbReference type="Gene3D" id="1.10.8.60">
    <property type="match status" value="2"/>
</dbReference>
<evidence type="ECO:0000256" key="7">
    <source>
        <dbReference type="ARBA" id="ARBA00023136"/>
    </source>
</evidence>
<evidence type="ECO:0000313" key="14">
    <source>
        <dbReference type="RefSeq" id="XP_011493943.1"/>
    </source>
</evidence>
<gene>
    <name evidence="14" type="primary">LOC105359141</name>
</gene>
<proteinExistence type="inferred from homology"/>
<dbReference type="Gene3D" id="3.40.50.300">
    <property type="entry name" value="P-loop containing nucleotide triphosphate hydrolases"/>
    <property type="match status" value="2"/>
</dbReference>
<keyword evidence="4 11" id="KW-0547">Nucleotide-binding</keyword>
<comment type="subcellular location">
    <subcellularLocation>
        <location evidence="1">Membrane</location>
    </subcellularLocation>
</comment>
<evidence type="ECO:0000256" key="2">
    <source>
        <dbReference type="ARBA" id="ARBA00006914"/>
    </source>
</evidence>
<evidence type="ECO:0000256" key="6">
    <source>
        <dbReference type="ARBA" id="ARBA00022840"/>
    </source>
</evidence>
<protein>
    <recommendedName>
        <fullName evidence="8">Peroxisomal ATPase PEX6</fullName>
    </recommendedName>
    <alternativeName>
        <fullName evidence="9">Peroxin-6</fullName>
    </alternativeName>
</protein>
<evidence type="ECO:0000256" key="3">
    <source>
        <dbReference type="ARBA" id="ARBA00022593"/>
    </source>
</evidence>
<feature type="domain" description="AAA+ ATPase" evidence="12">
    <location>
        <begin position="179"/>
        <end position="312"/>
    </location>
</feature>
<dbReference type="CTD" id="5190"/>
<dbReference type="FunFam" id="3.40.50.300:FF:000109">
    <property type="entry name" value="Peroxisomal biogenesis factor 6"/>
    <property type="match status" value="1"/>
</dbReference>
<accession>A0AAJ6VKA7</accession>
<keyword evidence="5" id="KW-0378">Hydrolase</keyword>
<dbReference type="InterPro" id="IPR027417">
    <property type="entry name" value="P-loop_NTPase"/>
</dbReference>
<dbReference type="GO" id="GO:0005778">
    <property type="term" value="C:peroxisomal membrane"/>
    <property type="evidence" value="ECO:0007669"/>
    <property type="project" value="TreeGrafter"/>
</dbReference>
<feature type="domain" description="AAA+ ATPase" evidence="12">
    <location>
        <begin position="434"/>
        <end position="571"/>
    </location>
</feature>
<evidence type="ECO:0000313" key="13">
    <source>
        <dbReference type="Proteomes" id="UP000695007"/>
    </source>
</evidence>
<dbReference type="RefSeq" id="XP_011493943.1">
    <property type="nucleotide sequence ID" value="XM_011495641.1"/>
</dbReference>
<keyword evidence="3" id="KW-0962">Peroxisome biogenesis</keyword>
<dbReference type="PANTHER" id="PTHR23077">
    <property type="entry name" value="AAA-FAMILY ATPASE"/>
    <property type="match status" value="1"/>
</dbReference>
<dbReference type="GO" id="GO:0016558">
    <property type="term" value="P:protein import into peroxisome matrix"/>
    <property type="evidence" value="ECO:0007669"/>
    <property type="project" value="TreeGrafter"/>
</dbReference>
<name>A0AAJ6VKA7_9HYME</name>
<evidence type="ECO:0000256" key="11">
    <source>
        <dbReference type="RuleBase" id="RU003651"/>
    </source>
</evidence>
<evidence type="ECO:0000256" key="4">
    <source>
        <dbReference type="ARBA" id="ARBA00022741"/>
    </source>
</evidence>
<dbReference type="InterPro" id="IPR003593">
    <property type="entry name" value="AAA+_ATPase"/>
</dbReference>
<dbReference type="GO" id="GO:0016887">
    <property type="term" value="F:ATP hydrolysis activity"/>
    <property type="evidence" value="ECO:0007669"/>
    <property type="project" value="InterPro"/>
</dbReference>
<evidence type="ECO:0000256" key="10">
    <source>
        <dbReference type="ARBA" id="ARBA00048778"/>
    </source>
</evidence>
<dbReference type="KEGG" id="csol:105359141"/>
<dbReference type="InterPro" id="IPR003959">
    <property type="entry name" value="ATPase_AAA_core"/>
</dbReference>
<evidence type="ECO:0000256" key="8">
    <source>
        <dbReference type="ARBA" id="ARBA00034811"/>
    </source>
</evidence>
<evidence type="ECO:0000256" key="1">
    <source>
        <dbReference type="ARBA" id="ARBA00004370"/>
    </source>
</evidence>
<comment type="catalytic activity">
    <reaction evidence="10">
        <text>ATP + H2O = ADP + phosphate + H(+)</text>
        <dbReference type="Rhea" id="RHEA:13065"/>
        <dbReference type="ChEBI" id="CHEBI:15377"/>
        <dbReference type="ChEBI" id="CHEBI:15378"/>
        <dbReference type="ChEBI" id="CHEBI:30616"/>
        <dbReference type="ChEBI" id="CHEBI:43474"/>
        <dbReference type="ChEBI" id="CHEBI:456216"/>
    </reaction>
    <physiologicalReaction direction="left-to-right" evidence="10">
        <dbReference type="Rhea" id="RHEA:13066"/>
    </physiologicalReaction>
</comment>
<dbReference type="Proteomes" id="UP000695007">
    <property type="component" value="Unplaced"/>
</dbReference>
<evidence type="ECO:0000256" key="5">
    <source>
        <dbReference type="ARBA" id="ARBA00022801"/>
    </source>
</evidence>
<dbReference type="InterPro" id="IPR003960">
    <property type="entry name" value="ATPase_AAA_CS"/>
</dbReference>
<reference evidence="14" key="1">
    <citation type="submission" date="2025-08" db="UniProtKB">
        <authorList>
            <consortium name="RefSeq"/>
        </authorList>
    </citation>
    <scope>IDENTIFICATION</scope>
</reference>
<dbReference type="Pfam" id="PF00004">
    <property type="entry name" value="AAA"/>
    <property type="match status" value="2"/>
</dbReference>
<organism evidence="13 14">
    <name type="scientific">Ceratosolen solmsi marchali</name>
    <dbReference type="NCBI Taxonomy" id="326594"/>
    <lineage>
        <taxon>Eukaryota</taxon>
        <taxon>Metazoa</taxon>
        <taxon>Ecdysozoa</taxon>
        <taxon>Arthropoda</taxon>
        <taxon>Hexapoda</taxon>
        <taxon>Insecta</taxon>
        <taxon>Pterygota</taxon>
        <taxon>Neoptera</taxon>
        <taxon>Endopterygota</taxon>
        <taxon>Hymenoptera</taxon>
        <taxon>Apocrita</taxon>
        <taxon>Proctotrupomorpha</taxon>
        <taxon>Chalcidoidea</taxon>
        <taxon>Agaonidae</taxon>
        <taxon>Agaoninae</taxon>
        <taxon>Ceratosolen</taxon>
    </lineage>
</organism>
<keyword evidence="7" id="KW-0472">Membrane</keyword>
<keyword evidence="13" id="KW-1185">Reference proteome</keyword>
<dbReference type="PROSITE" id="PS00674">
    <property type="entry name" value="AAA"/>
    <property type="match status" value="1"/>
</dbReference>
<sequence>MKLNINKHLNLEDLNDPTYFFIPILDESMVYATHVTISLISNPHNCSFDFIQNLLQQFFSSPKYLRSNDIISVNVQKYVPEIKCNTIASTWNTLHFRINKIYIKNKQLSRDGGFAIYSITRIIQNENKNSYFPRKCLCDIAIHIEESLVSKWVPIWNKLIEEIQLCVSPFLQKDICIHVKPIFLMEGPAGSGKSLRIKILAEILGLHLLIADFVNIQCPTFVKTEQNLQQILSEAEKCKPCILMLQNIHIFGVNSQGQKNEKVLQKFETEIDLLYSEKREYPIIIIATSDISEIPIDTEKIFTEIIAVKDLEEEDRYQLLSWFIESKGLKHQADLQQISKMCSNFVLADLEALVLYATKNRYKIVNSSNESDILELFNEDFIFAYEYMKSLFSNEIGSPHVPKVHWEDIGALADVKHEIIRRIKMSSLNISGLNKSGILLYGPPGTGKTLLAKAVATECQLHFLTVKGPELLNMYIGQSEKNIRKVFERARSAAPCIIFFDELDSLAPKRSEKGNNTSMHRVVSQLLVELDGLEDVSRIFVIGATNRPDLIDPALLRPGRFDKMLYVGVCSDPDSRLSILKALTRRFKMEKHGQELETLVHQLPDNLTGADLSSVCSKAWLRAVHRTLANANSNEKLIDDVIVRLDDFVQVSGELVPSVSKEELIRYKKLENQLSWK</sequence>
<dbReference type="GeneID" id="105359141"/>
<comment type="similarity">
    <text evidence="2 11">Belongs to the AAA ATPase family.</text>
</comment>
<dbReference type="GO" id="GO:0005524">
    <property type="term" value="F:ATP binding"/>
    <property type="evidence" value="ECO:0007669"/>
    <property type="project" value="UniProtKB-KW"/>
</dbReference>
<keyword evidence="6 11" id="KW-0067">ATP-binding</keyword>
<evidence type="ECO:0000259" key="12">
    <source>
        <dbReference type="SMART" id="SM00382"/>
    </source>
</evidence>
<dbReference type="PANTHER" id="PTHR23077:SF9">
    <property type="entry name" value="PEROXISOMAL ATPASE PEX6"/>
    <property type="match status" value="1"/>
</dbReference>
<dbReference type="InterPro" id="IPR050168">
    <property type="entry name" value="AAA_ATPase_domain"/>
</dbReference>
<dbReference type="GO" id="GO:0005829">
    <property type="term" value="C:cytosol"/>
    <property type="evidence" value="ECO:0007669"/>
    <property type="project" value="TreeGrafter"/>
</dbReference>
<evidence type="ECO:0000256" key="9">
    <source>
        <dbReference type="ARBA" id="ARBA00034920"/>
    </source>
</evidence>
<dbReference type="SMART" id="SM00382">
    <property type="entry name" value="AAA"/>
    <property type="match status" value="2"/>
</dbReference>
<dbReference type="SUPFAM" id="SSF52540">
    <property type="entry name" value="P-loop containing nucleoside triphosphate hydrolases"/>
    <property type="match status" value="2"/>
</dbReference>